<dbReference type="RefSeq" id="WP_145280574.1">
    <property type="nucleotide sequence ID" value="NZ_CP036291.1"/>
</dbReference>
<evidence type="ECO:0000313" key="1">
    <source>
        <dbReference type="EMBL" id="QDU86914.1"/>
    </source>
</evidence>
<organism evidence="1 2">
    <name type="scientific">Pirellulimonas nuda</name>
    <dbReference type="NCBI Taxonomy" id="2528009"/>
    <lineage>
        <taxon>Bacteria</taxon>
        <taxon>Pseudomonadati</taxon>
        <taxon>Planctomycetota</taxon>
        <taxon>Planctomycetia</taxon>
        <taxon>Pirellulales</taxon>
        <taxon>Lacipirellulaceae</taxon>
        <taxon>Pirellulimonas</taxon>
    </lineage>
</organism>
<reference evidence="1 2" key="1">
    <citation type="submission" date="2019-02" db="EMBL/GenBank/DDBJ databases">
        <title>Deep-cultivation of Planctomycetes and their phenomic and genomic characterization uncovers novel biology.</title>
        <authorList>
            <person name="Wiegand S."/>
            <person name="Jogler M."/>
            <person name="Boedeker C."/>
            <person name="Pinto D."/>
            <person name="Vollmers J."/>
            <person name="Rivas-Marin E."/>
            <person name="Kohn T."/>
            <person name="Peeters S.H."/>
            <person name="Heuer A."/>
            <person name="Rast P."/>
            <person name="Oberbeckmann S."/>
            <person name="Bunk B."/>
            <person name="Jeske O."/>
            <person name="Meyerdierks A."/>
            <person name="Storesund J.E."/>
            <person name="Kallscheuer N."/>
            <person name="Luecker S."/>
            <person name="Lage O.M."/>
            <person name="Pohl T."/>
            <person name="Merkel B.J."/>
            <person name="Hornburger P."/>
            <person name="Mueller R.-W."/>
            <person name="Bruemmer F."/>
            <person name="Labrenz M."/>
            <person name="Spormann A.M."/>
            <person name="Op den Camp H."/>
            <person name="Overmann J."/>
            <person name="Amann R."/>
            <person name="Jetten M.S.M."/>
            <person name="Mascher T."/>
            <person name="Medema M.H."/>
            <person name="Devos D.P."/>
            <person name="Kaster A.-K."/>
            <person name="Ovreas L."/>
            <person name="Rohde M."/>
            <person name="Galperin M.Y."/>
            <person name="Jogler C."/>
        </authorList>
    </citation>
    <scope>NUCLEOTIDE SEQUENCE [LARGE SCALE GENOMIC DNA]</scope>
    <source>
        <strain evidence="1 2">Pla175</strain>
    </source>
</reference>
<dbReference type="OrthoDB" id="9961172at2"/>
<dbReference type="Proteomes" id="UP000317429">
    <property type="component" value="Chromosome"/>
</dbReference>
<evidence type="ECO:0000313" key="2">
    <source>
        <dbReference type="Proteomes" id="UP000317429"/>
    </source>
</evidence>
<dbReference type="EMBL" id="CP036291">
    <property type="protein sequence ID" value="QDU86914.1"/>
    <property type="molecule type" value="Genomic_DNA"/>
</dbReference>
<name>A0A518D617_9BACT</name>
<dbReference type="AlphaFoldDB" id="A0A518D617"/>
<protein>
    <submittedName>
        <fullName evidence="1">Uncharacterized protein</fullName>
    </submittedName>
</protein>
<proteinExistence type="predicted"/>
<accession>A0A518D617</accession>
<keyword evidence="2" id="KW-1185">Reference proteome</keyword>
<dbReference type="KEGG" id="pnd:Pla175_02680"/>
<sequence>MRFTASPIASCLLTAALVYQMGVCPCGCDEHNVWLEAVRAAVGDQDTHSHPPTDTPAFDHAHCGCAPQAAYCSAVRVAADQQVSVCCFAAAGTHGGDPLAPTLPGASISDFGDPLQDAPTLRAQLQVYRI</sequence>
<gene>
    <name evidence="1" type="ORF">Pla175_02680</name>
</gene>